<dbReference type="AlphaFoldDB" id="A0A0E3K4D4"/>
<dbReference type="SUPFAM" id="SSF47413">
    <property type="entry name" value="lambda repressor-like DNA-binding domains"/>
    <property type="match status" value="1"/>
</dbReference>
<dbReference type="CDD" id="cd00093">
    <property type="entry name" value="HTH_XRE"/>
    <property type="match status" value="1"/>
</dbReference>
<reference evidence="2 3" key="1">
    <citation type="journal article" date="2015" name="J. Biotechnol.">
        <title>Complete genome sequence of a malodorant-producing acetogen, Clostridium scatologenes ATCC 25775(T).</title>
        <authorList>
            <person name="Zhu Z."/>
            <person name="Guo T."/>
            <person name="Zheng H."/>
            <person name="Song T."/>
            <person name="Ouyang P."/>
            <person name="Xie J."/>
        </authorList>
    </citation>
    <scope>NUCLEOTIDE SEQUENCE [LARGE SCALE GENOMIC DNA]</scope>
    <source>
        <strain evidence="2 3">ATCC 25775</strain>
    </source>
</reference>
<dbReference type="Pfam" id="PF01381">
    <property type="entry name" value="HTH_3"/>
    <property type="match status" value="1"/>
</dbReference>
<dbReference type="InterPro" id="IPR001387">
    <property type="entry name" value="Cro/C1-type_HTH"/>
</dbReference>
<sequence>MKVRNEVLKEKLKKNSWSQNELAIRVGVARGTISRIMNNKRGAGRKVIGGLLRTFPEETIESLFDTKKN</sequence>
<dbReference type="GO" id="GO:0003677">
    <property type="term" value="F:DNA binding"/>
    <property type="evidence" value="ECO:0007669"/>
    <property type="project" value="InterPro"/>
</dbReference>
<evidence type="ECO:0000313" key="3">
    <source>
        <dbReference type="Proteomes" id="UP000033115"/>
    </source>
</evidence>
<dbReference type="KEGG" id="csq:CSCA_5189"/>
<name>A0A0E3K4D4_CLOSL</name>
<dbReference type="STRING" id="1548.CSCA_5189"/>
<feature type="domain" description="HTH cro/C1-type" evidence="1">
    <location>
        <begin position="8"/>
        <end position="63"/>
    </location>
</feature>
<protein>
    <submittedName>
        <fullName evidence="2">Plasmid maintenance system antidote protein, XRE family</fullName>
    </submittedName>
</protein>
<dbReference type="HOGENOM" id="CLU_176794_2_0_9"/>
<dbReference type="EMBL" id="CP009933">
    <property type="protein sequence ID" value="AKA72314.1"/>
    <property type="molecule type" value="Genomic_DNA"/>
</dbReference>
<proteinExistence type="predicted"/>
<accession>A0A0E3K4D4</accession>
<dbReference type="SMART" id="SM00530">
    <property type="entry name" value="HTH_XRE"/>
    <property type="match status" value="1"/>
</dbReference>
<dbReference type="Gene3D" id="1.10.260.40">
    <property type="entry name" value="lambda repressor-like DNA-binding domains"/>
    <property type="match status" value="1"/>
</dbReference>
<gene>
    <name evidence="2" type="ORF">CSCA_5189</name>
</gene>
<dbReference type="RefSeq" id="WP_026366501.1">
    <property type="nucleotide sequence ID" value="NZ_CP009933.1"/>
</dbReference>
<dbReference type="PROSITE" id="PS50943">
    <property type="entry name" value="HTH_CROC1"/>
    <property type="match status" value="1"/>
</dbReference>
<dbReference type="Proteomes" id="UP000033115">
    <property type="component" value="Chromosome"/>
</dbReference>
<keyword evidence="3" id="KW-1185">Reference proteome</keyword>
<evidence type="ECO:0000259" key="1">
    <source>
        <dbReference type="PROSITE" id="PS50943"/>
    </source>
</evidence>
<evidence type="ECO:0000313" key="2">
    <source>
        <dbReference type="EMBL" id="AKA72314.1"/>
    </source>
</evidence>
<dbReference type="InterPro" id="IPR010982">
    <property type="entry name" value="Lambda_DNA-bd_dom_sf"/>
</dbReference>
<organism evidence="2 3">
    <name type="scientific">Clostridium scatologenes</name>
    <dbReference type="NCBI Taxonomy" id="1548"/>
    <lineage>
        <taxon>Bacteria</taxon>
        <taxon>Bacillati</taxon>
        <taxon>Bacillota</taxon>
        <taxon>Clostridia</taxon>
        <taxon>Eubacteriales</taxon>
        <taxon>Clostridiaceae</taxon>
        <taxon>Clostridium</taxon>
    </lineage>
</organism>